<protein>
    <submittedName>
        <fullName evidence="1">Uncharacterized protein</fullName>
    </submittedName>
</protein>
<organism evidence="1">
    <name type="scientific">Amphimedon queenslandica</name>
    <name type="common">Sponge</name>
    <dbReference type="NCBI Taxonomy" id="400682"/>
    <lineage>
        <taxon>Eukaryota</taxon>
        <taxon>Metazoa</taxon>
        <taxon>Porifera</taxon>
        <taxon>Demospongiae</taxon>
        <taxon>Heteroscleromorpha</taxon>
        <taxon>Haplosclerida</taxon>
        <taxon>Niphatidae</taxon>
        <taxon>Amphimedon</taxon>
    </lineage>
</organism>
<dbReference type="EnsemblMetazoa" id="Aqu2.1.20565_001">
    <property type="protein sequence ID" value="Aqu2.1.20565_001"/>
    <property type="gene ID" value="Aqu2.1.20565"/>
</dbReference>
<accession>A0A1X7TZ21</accession>
<name>A0A1X7TZ21_AMPQE</name>
<dbReference type="InParanoid" id="A0A1X7TZ21"/>
<proteinExistence type="predicted"/>
<evidence type="ECO:0000313" key="1">
    <source>
        <dbReference type="EnsemblMetazoa" id="Aqu2.1.20565_001"/>
    </source>
</evidence>
<reference evidence="1" key="1">
    <citation type="submission" date="2017-05" db="UniProtKB">
        <authorList>
            <consortium name="EnsemblMetazoa"/>
        </authorList>
    </citation>
    <scope>IDENTIFICATION</scope>
</reference>
<dbReference type="AlphaFoldDB" id="A0A1X7TZ21"/>
<sequence>MASRQPEEINALLILDEVRTMEEFKVDTTVTKGVLSNIKMLMQLEGDDKKKLESFLLGIKNKIKELLLPTNFMKFHQNFHEFRSEILPNMLSELMDRQEIPNCCCDDYILWQCYIEKILEKELAVSKVSILAKPRVLTHVEQNAVRYVAGSVVRKLITKYRHNTIFKECLDALLFQKSDVTVDSQDSSEDWLKATDRGGLKYVTDLGFELFVEVEIFTYQQLSNKENVEEIHKLACKNEDILRVWSECVIDIEETEEMMQLLYDIVREWVKIRGHSMANYGIGRAQTKKM</sequence>